<accession>A0A1T5EBY6</accession>
<dbReference type="Proteomes" id="UP000190130">
    <property type="component" value="Unassembled WGS sequence"/>
</dbReference>
<evidence type="ECO:0000313" key="2">
    <source>
        <dbReference type="Proteomes" id="UP000190130"/>
    </source>
</evidence>
<dbReference type="RefSeq" id="WP_139384367.1">
    <property type="nucleotide sequence ID" value="NZ_FUYX01000005.1"/>
</dbReference>
<gene>
    <name evidence="1" type="ORF">SAMN05660750_02519</name>
</gene>
<proteinExistence type="predicted"/>
<reference evidence="1 2" key="1">
    <citation type="submission" date="2017-02" db="EMBL/GenBank/DDBJ databases">
        <authorList>
            <person name="Peterson S.W."/>
        </authorList>
    </citation>
    <scope>NUCLEOTIDE SEQUENCE [LARGE SCALE GENOMIC DNA]</scope>
    <source>
        <strain evidence="1 2">DSM 9653</strain>
    </source>
</reference>
<evidence type="ECO:0000313" key="1">
    <source>
        <dbReference type="EMBL" id="SKB81330.1"/>
    </source>
</evidence>
<name>A0A1T5EBY6_9HYPH</name>
<dbReference type="EMBL" id="FUYX01000005">
    <property type="protein sequence ID" value="SKB81330.1"/>
    <property type="molecule type" value="Genomic_DNA"/>
</dbReference>
<protein>
    <submittedName>
        <fullName evidence="1">Uncharacterized protein</fullName>
    </submittedName>
</protein>
<dbReference type="AlphaFoldDB" id="A0A1T5EBY6"/>
<sequence length="231" mass="26230">MEQARKYLGATPELMTSLHRAGLIEPFVRRNVQQKTGVHLYSKKDLDRPLSDLYSNFQDSEINQLTATNIMQTAKRANRSQVEVIKLILAGKLRNVWRRQNQSGIPALLFDASEVRSLLHKPQNVHTIGRVAEILRSTRSVVKALIKEGIFSTGTVPHIVSSKPIVVIPAPELAQFRREVCTIFDLARETGVHYSRVKRAIQAAEIEPALRSDRFSVDFYRRSELAYITVK</sequence>
<organism evidence="1 2">
    <name type="scientific">Bosea thiooxidans</name>
    <dbReference type="NCBI Taxonomy" id="53254"/>
    <lineage>
        <taxon>Bacteria</taxon>
        <taxon>Pseudomonadati</taxon>
        <taxon>Pseudomonadota</taxon>
        <taxon>Alphaproteobacteria</taxon>
        <taxon>Hyphomicrobiales</taxon>
        <taxon>Boseaceae</taxon>
        <taxon>Bosea</taxon>
    </lineage>
</organism>